<dbReference type="PROSITE" id="PS50011">
    <property type="entry name" value="PROTEIN_KINASE_DOM"/>
    <property type="match status" value="1"/>
</dbReference>
<dbReference type="GO" id="GO:0005524">
    <property type="term" value="F:ATP binding"/>
    <property type="evidence" value="ECO:0007669"/>
    <property type="project" value="InterPro"/>
</dbReference>
<dbReference type="GeneID" id="38783692"/>
<accession>A0A401GX20</accession>
<sequence>MLVSPVSHERYDGPYALCQTEIFWSERYAFLASVGYQLRVRYRPDWFPSWLATGKDPEDCEDSACNSEVNAMDATGQDGQRVTIRVVERGKTEQVMEHLEKRDQVSGSEDRYCVPFLDFLHDPFLVDYDLMITPYLRPFNDPGLTNTSHVVDFVLQTLRALAFLHANQVAHRNIQARNIMMDASSLYPMGHHPIRLNSARDGTTSAVLMNRIRRPVRYYLVDFSRATQFEPGEYPFVVYKRGQDWRLPERTMPPRRMHIDAFKVDVYHLGRLYESAFLRAGEAQYPEAGWPLASLEILVASMVHPRPEMRLPARGALLMAQYVFSKVNVPPCTGIWRTPQPPVMQHPRRVALSAAVIMTDYLVTELEKLASEPGALELQQPVLDVCPPDFFASSFSYWSALAAACIVGDKCSNSFDVLSRS</sequence>
<dbReference type="InParanoid" id="A0A401GX20"/>
<keyword evidence="3" id="KW-1185">Reference proteome</keyword>
<dbReference type="SUPFAM" id="SSF56112">
    <property type="entry name" value="Protein kinase-like (PK-like)"/>
    <property type="match status" value="1"/>
</dbReference>
<dbReference type="AlphaFoldDB" id="A0A401GX20"/>
<organism evidence="2 3">
    <name type="scientific">Sparassis crispa</name>
    <dbReference type="NCBI Taxonomy" id="139825"/>
    <lineage>
        <taxon>Eukaryota</taxon>
        <taxon>Fungi</taxon>
        <taxon>Dikarya</taxon>
        <taxon>Basidiomycota</taxon>
        <taxon>Agaricomycotina</taxon>
        <taxon>Agaricomycetes</taxon>
        <taxon>Polyporales</taxon>
        <taxon>Sparassidaceae</taxon>
        <taxon>Sparassis</taxon>
    </lineage>
</organism>
<dbReference type="OrthoDB" id="5987198at2759"/>
<feature type="domain" description="Protein kinase" evidence="1">
    <location>
        <begin position="23"/>
        <end position="383"/>
    </location>
</feature>
<protein>
    <recommendedName>
        <fullName evidence="1">Protein kinase domain-containing protein</fullName>
    </recommendedName>
</protein>
<dbReference type="Pfam" id="PF07714">
    <property type="entry name" value="PK_Tyr_Ser-Thr"/>
    <property type="match status" value="1"/>
</dbReference>
<dbReference type="Proteomes" id="UP000287166">
    <property type="component" value="Unassembled WGS sequence"/>
</dbReference>
<dbReference type="GO" id="GO:0004672">
    <property type="term" value="F:protein kinase activity"/>
    <property type="evidence" value="ECO:0007669"/>
    <property type="project" value="InterPro"/>
</dbReference>
<evidence type="ECO:0000313" key="3">
    <source>
        <dbReference type="Proteomes" id="UP000287166"/>
    </source>
</evidence>
<dbReference type="SMART" id="SM00220">
    <property type="entry name" value="S_TKc"/>
    <property type="match status" value="1"/>
</dbReference>
<gene>
    <name evidence="2" type="ORF">SCP_1000170</name>
</gene>
<name>A0A401GX20_9APHY</name>
<dbReference type="InterPro" id="IPR011009">
    <property type="entry name" value="Kinase-like_dom_sf"/>
</dbReference>
<evidence type="ECO:0000313" key="2">
    <source>
        <dbReference type="EMBL" id="GBE86775.1"/>
    </source>
</evidence>
<dbReference type="RefSeq" id="XP_027617688.1">
    <property type="nucleotide sequence ID" value="XM_027761887.1"/>
</dbReference>
<reference evidence="2 3" key="1">
    <citation type="journal article" date="2018" name="Sci. Rep.">
        <title>Genome sequence of the cauliflower mushroom Sparassis crispa (Hanabiratake) and its association with beneficial usage.</title>
        <authorList>
            <person name="Kiyama R."/>
            <person name="Furutani Y."/>
            <person name="Kawaguchi K."/>
            <person name="Nakanishi T."/>
        </authorList>
    </citation>
    <scope>NUCLEOTIDE SEQUENCE [LARGE SCALE GENOMIC DNA]</scope>
</reference>
<dbReference type="InterPro" id="IPR001245">
    <property type="entry name" value="Ser-Thr/Tyr_kinase_cat_dom"/>
</dbReference>
<evidence type="ECO:0000259" key="1">
    <source>
        <dbReference type="PROSITE" id="PS50011"/>
    </source>
</evidence>
<dbReference type="InterPro" id="IPR000719">
    <property type="entry name" value="Prot_kinase_dom"/>
</dbReference>
<dbReference type="EMBL" id="BFAD01000010">
    <property type="protein sequence ID" value="GBE86775.1"/>
    <property type="molecule type" value="Genomic_DNA"/>
</dbReference>
<proteinExistence type="predicted"/>
<dbReference type="Gene3D" id="1.10.510.10">
    <property type="entry name" value="Transferase(Phosphotransferase) domain 1"/>
    <property type="match status" value="1"/>
</dbReference>
<comment type="caution">
    <text evidence="2">The sequence shown here is derived from an EMBL/GenBank/DDBJ whole genome shotgun (WGS) entry which is preliminary data.</text>
</comment>